<dbReference type="InterPro" id="IPR001633">
    <property type="entry name" value="EAL_dom"/>
</dbReference>
<reference evidence="3 4" key="1">
    <citation type="submission" date="2018-06" db="EMBL/GenBank/DDBJ databases">
        <authorList>
            <consortium name="Pathogen Informatics"/>
            <person name="Doyle S."/>
        </authorList>
    </citation>
    <scope>NUCLEOTIDE SEQUENCE [LARGE SCALE GENOMIC DNA]</scope>
    <source>
        <strain evidence="3 4">NCTC11645</strain>
    </source>
</reference>
<name>A0A377HQ84_GRIHO</name>
<dbReference type="RefSeq" id="WP_115659920.1">
    <property type="nucleotide sequence ID" value="NZ_UGHD01000002.1"/>
</dbReference>
<protein>
    <submittedName>
        <fullName evidence="3">Uncharacterized membrane protein YjcC</fullName>
    </submittedName>
</protein>
<gene>
    <name evidence="3" type="primary">yjcC_1</name>
    <name evidence="3" type="ORF">NCTC11645_02265</name>
</gene>
<dbReference type="Gene3D" id="3.20.20.450">
    <property type="entry name" value="EAL domain"/>
    <property type="match status" value="1"/>
</dbReference>
<evidence type="ECO:0000313" key="4">
    <source>
        <dbReference type="Proteomes" id="UP000254512"/>
    </source>
</evidence>
<sequence length="492" mass="56075">MKKTIKITALFLGLAPLCALFLAFNPLVVLVQSTMQESKAQELNEYVEARSDHINNVIMQQLLKFNYDCSEADIQTLHNPLFYNHYVRFVGMYTADGKSCSTLGDFIGIKELQHDESTHFPIGFRVGLTSNEHAEFFIQYSLNGHHLYWVLDNSWVSEKINARCKDCYFVKFNYNDKELSQLSVIRGNENIPLEDDFLEYKLKNSDLKIDIDVFTGAQARDFAAHLLLIVGIPVSALLGLIFVLIYFVFQGQKESITELIQRGITHNQFIPYYQAIINITTGKVVGYEALLRWKKHHEIVPPGMFIGAAEESDLIVPITEKVIRKIINDLQKLPKEVWVSINIVPSHLETSSLSELLAELNWPSPQRIKFEITERMPFKNLERAQKEILYLQNKGYEFKIDDFGVGFGGFAYLHTLGITSIKIDKLFVDTIGSSDGKRKILDSIIKSGCDIDCEIIAEGVDDEAQVAYLKQRGVRLIQGFFFAKPEPLENLI</sequence>
<dbReference type="CDD" id="cd01948">
    <property type="entry name" value="EAL"/>
    <property type="match status" value="1"/>
</dbReference>
<dbReference type="SMART" id="SM00052">
    <property type="entry name" value="EAL"/>
    <property type="match status" value="1"/>
</dbReference>
<dbReference type="PROSITE" id="PS50883">
    <property type="entry name" value="EAL"/>
    <property type="match status" value="1"/>
</dbReference>
<dbReference type="AlphaFoldDB" id="A0A377HQ84"/>
<organism evidence="3 4">
    <name type="scientific">Grimontia hollisae</name>
    <name type="common">Vibrio hollisae</name>
    <dbReference type="NCBI Taxonomy" id="673"/>
    <lineage>
        <taxon>Bacteria</taxon>
        <taxon>Pseudomonadati</taxon>
        <taxon>Pseudomonadota</taxon>
        <taxon>Gammaproteobacteria</taxon>
        <taxon>Vibrionales</taxon>
        <taxon>Vibrionaceae</taxon>
        <taxon>Grimontia</taxon>
    </lineage>
</organism>
<evidence type="ECO:0000259" key="2">
    <source>
        <dbReference type="PROSITE" id="PS50883"/>
    </source>
</evidence>
<dbReference type="GO" id="GO:0071111">
    <property type="term" value="F:cyclic-guanylate-specific phosphodiesterase activity"/>
    <property type="evidence" value="ECO:0007669"/>
    <property type="project" value="InterPro"/>
</dbReference>
<dbReference type="Pfam" id="PF00563">
    <property type="entry name" value="EAL"/>
    <property type="match status" value="1"/>
</dbReference>
<feature type="domain" description="EAL" evidence="2">
    <location>
        <begin position="253"/>
        <end position="492"/>
    </location>
</feature>
<feature type="transmembrane region" description="Helical" evidence="1">
    <location>
        <begin position="222"/>
        <end position="249"/>
    </location>
</feature>
<keyword evidence="1" id="KW-0472">Membrane</keyword>
<dbReference type="PANTHER" id="PTHR33121">
    <property type="entry name" value="CYCLIC DI-GMP PHOSPHODIESTERASE PDEF"/>
    <property type="match status" value="1"/>
</dbReference>
<dbReference type="SUPFAM" id="SSF141868">
    <property type="entry name" value="EAL domain-like"/>
    <property type="match status" value="1"/>
</dbReference>
<evidence type="ECO:0000313" key="3">
    <source>
        <dbReference type="EMBL" id="STO57865.1"/>
    </source>
</evidence>
<evidence type="ECO:0000256" key="1">
    <source>
        <dbReference type="SAM" id="Phobius"/>
    </source>
</evidence>
<proteinExistence type="predicted"/>
<dbReference type="PANTHER" id="PTHR33121:SF56">
    <property type="entry name" value="SIGNALLING PROTEIN WITH EAL AND C2 DOMAINS"/>
    <property type="match status" value="1"/>
</dbReference>
<keyword evidence="1" id="KW-1133">Transmembrane helix</keyword>
<accession>A0A377HQ84</accession>
<dbReference type="STRING" id="673.AL542_15195"/>
<dbReference type="InterPro" id="IPR035919">
    <property type="entry name" value="EAL_sf"/>
</dbReference>
<dbReference type="InterPro" id="IPR050706">
    <property type="entry name" value="Cyclic-di-GMP_PDE-like"/>
</dbReference>
<keyword evidence="1" id="KW-0812">Transmembrane</keyword>
<dbReference type="Proteomes" id="UP000254512">
    <property type="component" value="Unassembled WGS sequence"/>
</dbReference>
<dbReference type="EMBL" id="UGHD01000002">
    <property type="protein sequence ID" value="STO57865.1"/>
    <property type="molecule type" value="Genomic_DNA"/>
</dbReference>